<dbReference type="STRING" id="1157490.EL26_23990"/>
<gene>
    <name evidence="6" type="ORF">EL26_23990</name>
</gene>
<dbReference type="eggNOG" id="COG0492">
    <property type="taxonomic scope" value="Bacteria"/>
</dbReference>
<dbReference type="SUPFAM" id="SSF51905">
    <property type="entry name" value="FAD/NAD(P)-binding domain"/>
    <property type="match status" value="1"/>
</dbReference>
<keyword evidence="4" id="KW-0560">Oxidoreductase</keyword>
<evidence type="ECO:0000259" key="5">
    <source>
        <dbReference type="Pfam" id="PF07992"/>
    </source>
</evidence>
<dbReference type="InterPro" id="IPR023753">
    <property type="entry name" value="FAD/NAD-binding_dom"/>
</dbReference>
<evidence type="ECO:0000313" key="7">
    <source>
        <dbReference type="Proteomes" id="UP000027931"/>
    </source>
</evidence>
<dbReference type="AlphaFoldDB" id="A0A074LF37"/>
<reference evidence="6 7" key="1">
    <citation type="journal article" date="2013" name="Int. J. Syst. Evol. Microbiol.">
        <title>Tumebacillus flagellatus sp. nov., an alpha-amylase/pullulanase-producing bacterium isolated from cassava wastewater.</title>
        <authorList>
            <person name="Wang Q."/>
            <person name="Xie N."/>
            <person name="Qin Y."/>
            <person name="Shen N."/>
            <person name="Zhu J."/>
            <person name="Mi H."/>
            <person name="Huang R."/>
        </authorList>
    </citation>
    <scope>NUCLEOTIDE SEQUENCE [LARGE SCALE GENOMIC DNA]</scope>
    <source>
        <strain evidence="6 7">GST4</strain>
    </source>
</reference>
<dbReference type="GO" id="GO:0016491">
    <property type="term" value="F:oxidoreductase activity"/>
    <property type="evidence" value="ECO:0007669"/>
    <property type="project" value="UniProtKB-KW"/>
</dbReference>
<organism evidence="6 7">
    <name type="scientific">Tumebacillus flagellatus</name>
    <dbReference type="NCBI Taxonomy" id="1157490"/>
    <lineage>
        <taxon>Bacteria</taxon>
        <taxon>Bacillati</taxon>
        <taxon>Bacillota</taxon>
        <taxon>Bacilli</taxon>
        <taxon>Bacillales</taxon>
        <taxon>Alicyclobacillaceae</taxon>
        <taxon>Tumebacillus</taxon>
    </lineage>
</organism>
<evidence type="ECO:0000256" key="4">
    <source>
        <dbReference type="ARBA" id="ARBA00023002"/>
    </source>
</evidence>
<dbReference type="Pfam" id="PF07992">
    <property type="entry name" value="Pyr_redox_2"/>
    <property type="match status" value="1"/>
</dbReference>
<evidence type="ECO:0000256" key="1">
    <source>
        <dbReference type="ARBA" id="ARBA00001974"/>
    </source>
</evidence>
<evidence type="ECO:0000256" key="3">
    <source>
        <dbReference type="ARBA" id="ARBA00022630"/>
    </source>
</evidence>
<keyword evidence="3" id="KW-0285">Flavoprotein</keyword>
<dbReference type="InterPro" id="IPR050097">
    <property type="entry name" value="Ferredoxin-NADP_redctase_2"/>
</dbReference>
<dbReference type="Gene3D" id="3.50.50.60">
    <property type="entry name" value="FAD/NAD(P)-binding domain"/>
    <property type="match status" value="1"/>
</dbReference>
<dbReference type="InterPro" id="IPR036188">
    <property type="entry name" value="FAD/NAD-bd_sf"/>
</dbReference>
<evidence type="ECO:0000256" key="2">
    <source>
        <dbReference type="ARBA" id="ARBA00011738"/>
    </source>
</evidence>
<dbReference type="PANTHER" id="PTHR48105">
    <property type="entry name" value="THIOREDOXIN REDUCTASE 1-RELATED-RELATED"/>
    <property type="match status" value="1"/>
</dbReference>
<comment type="cofactor">
    <cofactor evidence="1">
        <name>FAD</name>
        <dbReference type="ChEBI" id="CHEBI:57692"/>
    </cofactor>
</comment>
<comment type="caution">
    <text evidence="6">The sequence shown here is derived from an EMBL/GenBank/DDBJ whole genome shotgun (WGS) entry which is preliminary data.</text>
</comment>
<sequence length="195" mass="20725">MSNQTFDVIVLGAGASGLSAAIMLGDKNLSTLVIGDGRSQMNMAWVENFLGFEEPVVGSHILEIGRKQVAKRGIEVLDLQVTEIVHTDDLVTVKTESASYSARKLILASGQGPLIATAELAGVELVENDEPFTKMKIKIDERHRTSLSNVYATGIATGCASQAIVAAGHGAQTALNLISDLEGKRVHHHQGIPKN</sequence>
<protein>
    <recommendedName>
        <fullName evidence="5">FAD/NAD(P)-binding domain-containing protein</fullName>
    </recommendedName>
</protein>
<dbReference type="Proteomes" id="UP000027931">
    <property type="component" value="Unassembled WGS sequence"/>
</dbReference>
<dbReference type="OrthoDB" id="5345169at2"/>
<proteinExistence type="predicted"/>
<evidence type="ECO:0000313" key="6">
    <source>
        <dbReference type="EMBL" id="KEO80861.1"/>
    </source>
</evidence>
<dbReference type="RefSeq" id="WP_038094695.1">
    <property type="nucleotide sequence ID" value="NZ_JMIR01000064.1"/>
</dbReference>
<comment type="subunit">
    <text evidence="2">Homodimer.</text>
</comment>
<name>A0A074LF37_9BACL</name>
<accession>A0A074LF37</accession>
<dbReference type="EMBL" id="JMIR01000064">
    <property type="protein sequence ID" value="KEO80861.1"/>
    <property type="molecule type" value="Genomic_DNA"/>
</dbReference>
<dbReference type="PRINTS" id="PR00368">
    <property type="entry name" value="FADPNR"/>
</dbReference>
<feature type="domain" description="FAD/NAD(P)-binding" evidence="5">
    <location>
        <begin position="56"/>
        <end position="170"/>
    </location>
</feature>
<dbReference type="PRINTS" id="PR00469">
    <property type="entry name" value="PNDRDTASEII"/>
</dbReference>
<keyword evidence="7" id="KW-1185">Reference proteome</keyword>